<protein>
    <submittedName>
        <fullName evidence="2">Uncharacterized protein</fullName>
    </submittedName>
</protein>
<dbReference type="AlphaFoldDB" id="A0AAU9I8K5"/>
<feature type="region of interest" description="Disordered" evidence="1">
    <location>
        <begin position="68"/>
        <end position="332"/>
    </location>
</feature>
<name>A0AAU9I8K5_9CILI</name>
<sequence length="332" mass="37446">MKSSKSKPEFVLDCASTMSKMSEYNGLRDGNLAGFFASKKRRKLLWKHGLITKGGLIVDKTNSSQFSETKRSKPYLSSAEQIGSEENAKTNKVQMMSPKAVTIGKKTFEKKEVKPLSSDELKQMLQKYRKPYVAQSQNTSSTERMHGNNNKIDHIDSSEKSPGKENKKKEQKKPVAEEKKKEAADKKPAVKENEEEQVKKEIKDNKEEQINRKPTVKEEKDEIIRKQTIEEKKEEIVEGGKAQQESRKQTVQGNKDEGVAAEEEVKNQAGSKKPTIKESQGIEEGKELIETQISMKEENKDGLNKKQTIKKEEQGPSEIQEEILSNEGGSGS</sequence>
<evidence type="ECO:0000256" key="1">
    <source>
        <dbReference type="SAM" id="MobiDB-lite"/>
    </source>
</evidence>
<evidence type="ECO:0000313" key="3">
    <source>
        <dbReference type="Proteomes" id="UP001162131"/>
    </source>
</evidence>
<accession>A0AAU9I8K5</accession>
<comment type="caution">
    <text evidence="2">The sequence shown here is derived from an EMBL/GenBank/DDBJ whole genome shotgun (WGS) entry which is preliminary data.</text>
</comment>
<feature type="compositionally biased region" description="Basic and acidic residues" evidence="1">
    <location>
        <begin position="143"/>
        <end position="266"/>
    </location>
</feature>
<feature type="compositionally biased region" description="Basic and acidic residues" evidence="1">
    <location>
        <begin position="106"/>
        <end position="122"/>
    </location>
</feature>
<keyword evidence="3" id="KW-1185">Reference proteome</keyword>
<feature type="compositionally biased region" description="Basic and acidic residues" evidence="1">
    <location>
        <begin position="283"/>
        <end position="314"/>
    </location>
</feature>
<dbReference type="EMBL" id="CAJZBQ010000004">
    <property type="protein sequence ID" value="CAG9311598.1"/>
    <property type="molecule type" value="Genomic_DNA"/>
</dbReference>
<gene>
    <name evidence="2" type="ORF">BSTOLATCC_MIC3886</name>
</gene>
<evidence type="ECO:0000313" key="2">
    <source>
        <dbReference type="EMBL" id="CAG9311598.1"/>
    </source>
</evidence>
<proteinExistence type="predicted"/>
<dbReference type="Proteomes" id="UP001162131">
    <property type="component" value="Unassembled WGS sequence"/>
</dbReference>
<organism evidence="2 3">
    <name type="scientific">Blepharisma stoltei</name>
    <dbReference type="NCBI Taxonomy" id="1481888"/>
    <lineage>
        <taxon>Eukaryota</taxon>
        <taxon>Sar</taxon>
        <taxon>Alveolata</taxon>
        <taxon>Ciliophora</taxon>
        <taxon>Postciliodesmatophora</taxon>
        <taxon>Heterotrichea</taxon>
        <taxon>Heterotrichida</taxon>
        <taxon>Blepharismidae</taxon>
        <taxon>Blepharisma</taxon>
    </lineage>
</organism>
<reference evidence="2" key="1">
    <citation type="submission" date="2021-09" db="EMBL/GenBank/DDBJ databases">
        <authorList>
            <consortium name="AG Swart"/>
            <person name="Singh M."/>
            <person name="Singh A."/>
            <person name="Seah K."/>
            <person name="Emmerich C."/>
        </authorList>
    </citation>
    <scope>NUCLEOTIDE SEQUENCE</scope>
    <source>
        <strain evidence="2">ATCC30299</strain>
    </source>
</reference>